<accession>A0A3N4HPX3</accession>
<dbReference type="SUPFAM" id="SSF51322">
    <property type="entry name" value="Cyanovirin-N"/>
    <property type="match status" value="1"/>
</dbReference>
<reference evidence="3 4" key="1">
    <citation type="journal article" date="2018" name="Nat. Ecol. Evol.">
        <title>Pezizomycetes genomes reveal the molecular basis of ectomycorrhizal truffle lifestyle.</title>
        <authorList>
            <person name="Murat C."/>
            <person name="Payen T."/>
            <person name="Noel B."/>
            <person name="Kuo A."/>
            <person name="Morin E."/>
            <person name="Chen J."/>
            <person name="Kohler A."/>
            <person name="Krizsan K."/>
            <person name="Balestrini R."/>
            <person name="Da Silva C."/>
            <person name="Montanini B."/>
            <person name="Hainaut M."/>
            <person name="Levati E."/>
            <person name="Barry K.W."/>
            <person name="Belfiori B."/>
            <person name="Cichocki N."/>
            <person name="Clum A."/>
            <person name="Dockter R.B."/>
            <person name="Fauchery L."/>
            <person name="Guy J."/>
            <person name="Iotti M."/>
            <person name="Le Tacon F."/>
            <person name="Lindquist E.A."/>
            <person name="Lipzen A."/>
            <person name="Malagnac F."/>
            <person name="Mello A."/>
            <person name="Molinier V."/>
            <person name="Miyauchi S."/>
            <person name="Poulain J."/>
            <person name="Riccioni C."/>
            <person name="Rubini A."/>
            <person name="Sitrit Y."/>
            <person name="Splivallo R."/>
            <person name="Traeger S."/>
            <person name="Wang M."/>
            <person name="Zifcakova L."/>
            <person name="Wipf D."/>
            <person name="Zambonelli A."/>
            <person name="Paolocci F."/>
            <person name="Nowrousian M."/>
            <person name="Ottonello S."/>
            <person name="Baldrian P."/>
            <person name="Spatafora J.W."/>
            <person name="Henrissat B."/>
            <person name="Nagy L.G."/>
            <person name="Aury J.M."/>
            <person name="Wincker P."/>
            <person name="Grigoriev I.V."/>
            <person name="Bonfante P."/>
            <person name="Martin F.M."/>
        </authorList>
    </citation>
    <scope>NUCLEOTIDE SEQUENCE [LARGE SCALE GENOMIC DNA]</scope>
    <source>
        <strain evidence="3 4">RN42</strain>
    </source>
</reference>
<organism evidence="3 4">
    <name type="scientific">Ascobolus immersus RN42</name>
    <dbReference type="NCBI Taxonomy" id="1160509"/>
    <lineage>
        <taxon>Eukaryota</taxon>
        <taxon>Fungi</taxon>
        <taxon>Dikarya</taxon>
        <taxon>Ascomycota</taxon>
        <taxon>Pezizomycotina</taxon>
        <taxon>Pezizomycetes</taxon>
        <taxon>Pezizales</taxon>
        <taxon>Ascobolaceae</taxon>
        <taxon>Ascobolus</taxon>
    </lineage>
</organism>
<name>A0A3N4HPX3_ASCIM</name>
<keyword evidence="1" id="KW-0472">Membrane</keyword>
<sequence length="121" mass="13489">MKLHTILLFCNLFLVHLVVGGGFVATCKGFRYKSKGQICASCKTLPGSEHKWNYSCLDIDTFLRNDDGTVVLGRHGSVTETCIDKGIHFVRGGILTAFCKIKGRRIYKESEIELGTYIVTK</sequence>
<dbReference type="InterPro" id="IPR011058">
    <property type="entry name" value="Cyanovirin-N"/>
</dbReference>
<dbReference type="AlphaFoldDB" id="A0A3N4HPX3"/>
<evidence type="ECO:0000256" key="1">
    <source>
        <dbReference type="SAM" id="Phobius"/>
    </source>
</evidence>
<dbReference type="InterPro" id="IPR036673">
    <property type="entry name" value="Cyanovirin-N_sf"/>
</dbReference>
<keyword evidence="4" id="KW-1185">Reference proteome</keyword>
<evidence type="ECO:0000259" key="2">
    <source>
        <dbReference type="Pfam" id="PF08881"/>
    </source>
</evidence>
<keyword evidence="1" id="KW-1133">Transmembrane helix</keyword>
<dbReference type="Gene3D" id="2.30.60.10">
    <property type="entry name" value="Cyanovirin-N"/>
    <property type="match status" value="1"/>
</dbReference>
<feature type="domain" description="Cyanovirin-N" evidence="2">
    <location>
        <begin position="23"/>
        <end position="118"/>
    </location>
</feature>
<dbReference type="Proteomes" id="UP000275078">
    <property type="component" value="Unassembled WGS sequence"/>
</dbReference>
<keyword evidence="1" id="KW-0812">Transmembrane</keyword>
<evidence type="ECO:0000313" key="4">
    <source>
        <dbReference type="Proteomes" id="UP000275078"/>
    </source>
</evidence>
<dbReference type="EMBL" id="ML119757">
    <property type="protein sequence ID" value="RPA75769.1"/>
    <property type="molecule type" value="Genomic_DNA"/>
</dbReference>
<feature type="transmembrane region" description="Helical" evidence="1">
    <location>
        <begin position="6"/>
        <end position="25"/>
    </location>
</feature>
<proteinExistence type="predicted"/>
<evidence type="ECO:0000313" key="3">
    <source>
        <dbReference type="EMBL" id="RPA75769.1"/>
    </source>
</evidence>
<protein>
    <recommendedName>
        <fullName evidence="2">Cyanovirin-N domain-containing protein</fullName>
    </recommendedName>
</protein>
<dbReference type="Pfam" id="PF08881">
    <property type="entry name" value="CVNH"/>
    <property type="match status" value="1"/>
</dbReference>
<gene>
    <name evidence="3" type="ORF">BJ508DRAFT_338484</name>
</gene>